<accession>A0AAD4V0U0</accession>
<organism evidence="1 2">
    <name type="scientific">Prunus dulcis</name>
    <name type="common">Almond</name>
    <name type="synonym">Amygdalus dulcis</name>
    <dbReference type="NCBI Taxonomy" id="3755"/>
    <lineage>
        <taxon>Eukaryota</taxon>
        <taxon>Viridiplantae</taxon>
        <taxon>Streptophyta</taxon>
        <taxon>Embryophyta</taxon>
        <taxon>Tracheophyta</taxon>
        <taxon>Spermatophyta</taxon>
        <taxon>Magnoliopsida</taxon>
        <taxon>eudicotyledons</taxon>
        <taxon>Gunneridae</taxon>
        <taxon>Pentapetalae</taxon>
        <taxon>rosids</taxon>
        <taxon>fabids</taxon>
        <taxon>Rosales</taxon>
        <taxon>Rosaceae</taxon>
        <taxon>Amygdaloideae</taxon>
        <taxon>Amygdaleae</taxon>
        <taxon>Prunus</taxon>
    </lineage>
</organism>
<name>A0AAD4V0U0_PRUDU</name>
<evidence type="ECO:0000313" key="2">
    <source>
        <dbReference type="Proteomes" id="UP001054821"/>
    </source>
</evidence>
<protein>
    <submittedName>
        <fullName evidence="1">Uncharacterized protein</fullName>
    </submittedName>
</protein>
<evidence type="ECO:0000313" key="1">
    <source>
        <dbReference type="EMBL" id="KAI5316233.1"/>
    </source>
</evidence>
<dbReference type="AlphaFoldDB" id="A0AAD4V0U0"/>
<proteinExistence type="predicted"/>
<comment type="caution">
    <text evidence="1">The sequence shown here is derived from an EMBL/GenBank/DDBJ whole genome shotgun (WGS) entry which is preliminary data.</text>
</comment>
<reference evidence="1 2" key="1">
    <citation type="journal article" date="2022" name="G3 (Bethesda)">
        <title>Whole-genome sequence and methylome profiling of the almond [Prunus dulcis (Mill.) D.A. Webb] cultivar 'Nonpareil'.</title>
        <authorList>
            <person name="D'Amico-Willman K.M."/>
            <person name="Ouma W.Z."/>
            <person name="Meulia T."/>
            <person name="Sideli G.M."/>
            <person name="Gradziel T.M."/>
            <person name="Fresnedo-Ramirez J."/>
        </authorList>
    </citation>
    <scope>NUCLEOTIDE SEQUENCE [LARGE SCALE GENOMIC DNA]</scope>
    <source>
        <strain evidence="1">Clone GOH B32 T37-40</strain>
    </source>
</reference>
<gene>
    <name evidence="1" type="ORF">L3X38_045409</name>
</gene>
<dbReference type="EMBL" id="JAJFAZ020000008">
    <property type="protein sequence ID" value="KAI5316233.1"/>
    <property type="molecule type" value="Genomic_DNA"/>
</dbReference>
<dbReference type="Proteomes" id="UP001054821">
    <property type="component" value="Chromosome 8"/>
</dbReference>
<sequence>MLNILFFSCKGPGYVVDEIEGGDFDGTRPSELLPNQTEGVQGQLAKGGRNHSCSVLKPRFSPSPQKLHDQPTSFLPHRHHTPLFLAAPVPLEQPYLPLRFPAGPSLDPQAWSPELATEQAVLDSFLGNFQELVQKPPATKSLELKIAGGGCSKGLNLPLIFNLCSTKPLGNPSIS</sequence>
<keyword evidence="2" id="KW-1185">Reference proteome</keyword>